<sequence length="352" mass="41279">ITDKLNSFVGRIKNAVSEVDYKFSGLANKIVTSIQNLQDGIIYGMKRKKGKCPAKYQRPCLEERVMREALFDLYLCTADKIKLKKVEVIKEIRKKIDDLDKTMDNKLKEVVTALQETVKNSQRHGDNQDKLRKNVQKRFHEHEEFIRTNLLELIPGLSLHSRERAFYSFDDRQVSCKELEGFQIGLEAIKLSLKDLDELKRAVNEKLLTLDKEILEIHREIDKSGQESKRLRRDINREFTMTENSIAPDWRMRFKQLHSPVLQRRNLAYLRELDEKSFEQECNTIDDALDKLRETTDQLGVISNEGFEVAFKRLTEIKEDSALHTQDLSDIRSIVESRFIKIRELIQSNHKS</sequence>
<evidence type="ECO:0000256" key="1">
    <source>
        <dbReference type="SAM" id="Coils"/>
    </source>
</evidence>
<keyword evidence="1" id="KW-0175">Coiled coil</keyword>
<dbReference type="Proteomes" id="UP001159427">
    <property type="component" value="Unassembled WGS sequence"/>
</dbReference>
<accession>A0ABN8QJ17</accession>
<gene>
    <name evidence="2" type="ORF">PEVE_00005169</name>
</gene>
<protein>
    <submittedName>
        <fullName evidence="2">Uncharacterized protein</fullName>
    </submittedName>
</protein>
<name>A0ABN8QJ17_9CNID</name>
<feature type="non-terminal residue" evidence="2">
    <location>
        <position position="1"/>
    </location>
</feature>
<evidence type="ECO:0000313" key="3">
    <source>
        <dbReference type="Proteomes" id="UP001159427"/>
    </source>
</evidence>
<reference evidence="2 3" key="1">
    <citation type="submission" date="2022-05" db="EMBL/GenBank/DDBJ databases">
        <authorList>
            <consortium name="Genoscope - CEA"/>
            <person name="William W."/>
        </authorList>
    </citation>
    <scope>NUCLEOTIDE SEQUENCE [LARGE SCALE GENOMIC DNA]</scope>
</reference>
<proteinExistence type="predicted"/>
<evidence type="ECO:0000313" key="2">
    <source>
        <dbReference type="EMBL" id="CAH3165033.1"/>
    </source>
</evidence>
<organism evidence="2 3">
    <name type="scientific">Porites evermanni</name>
    <dbReference type="NCBI Taxonomy" id="104178"/>
    <lineage>
        <taxon>Eukaryota</taxon>
        <taxon>Metazoa</taxon>
        <taxon>Cnidaria</taxon>
        <taxon>Anthozoa</taxon>
        <taxon>Hexacorallia</taxon>
        <taxon>Scleractinia</taxon>
        <taxon>Fungiina</taxon>
        <taxon>Poritidae</taxon>
        <taxon>Porites</taxon>
    </lineage>
</organism>
<keyword evidence="3" id="KW-1185">Reference proteome</keyword>
<feature type="coiled-coil region" evidence="1">
    <location>
        <begin position="186"/>
        <end position="213"/>
    </location>
</feature>
<dbReference type="EMBL" id="CALNXI010001327">
    <property type="protein sequence ID" value="CAH3165033.1"/>
    <property type="molecule type" value="Genomic_DNA"/>
</dbReference>
<comment type="caution">
    <text evidence="2">The sequence shown here is derived from an EMBL/GenBank/DDBJ whole genome shotgun (WGS) entry which is preliminary data.</text>
</comment>